<evidence type="ECO:0000259" key="1">
    <source>
        <dbReference type="Pfam" id="PF05239"/>
    </source>
</evidence>
<protein>
    <submittedName>
        <fullName evidence="2">PRC-barrel domain-containing protein</fullName>
    </submittedName>
</protein>
<dbReference type="Proteomes" id="UP000650524">
    <property type="component" value="Unassembled WGS sequence"/>
</dbReference>
<dbReference type="AlphaFoldDB" id="A0A8J6MWB4"/>
<organism evidence="2 3">
    <name type="scientific">Candidatus Desulfacyla euxinica</name>
    <dbReference type="NCBI Taxonomy" id="2841693"/>
    <lineage>
        <taxon>Bacteria</taxon>
        <taxon>Deltaproteobacteria</taxon>
        <taxon>Candidatus Desulfacyla</taxon>
    </lineage>
</organism>
<dbReference type="InterPro" id="IPR011033">
    <property type="entry name" value="PRC_barrel-like_sf"/>
</dbReference>
<feature type="non-terminal residue" evidence="2">
    <location>
        <position position="1"/>
    </location>
</feature>
<accession>A0A8J6MWB4</accession>
<dbReference type="InterPro" id="IPR027275">
    <property type="entry name" value="PRC-brl_dom"/>
</dbReference>
<dbReference type="SUPFAM" id="SSF50346">
    <property type="entry name" value="PRC-barrel domain"/>
    <property type="match status" value="1"/>
</dbReference>
<feature type="domain" description="PRC-barrel" evidence="1">
    <location>
        <begin position="82"/>
        <end position="146"/>
    </location>
</feature>
<comment type="caution">
    <text evidence="2">The sequence shown here is derived from an EMBL/GenBank/DDBJ whole genome shotgun (WGS) entry which is preliminary data.</text>
</comment>
<dbReference type="Gene3D" id="2.30.30.240">
    <property type="entry name" value="PRC-barrel domain"/>
    <property type="match status" value="1"/>
</dbReference>
<sequence>NDLQNTERLVPERLVKEATHDTVFLSISKKKFEGMKNFIQEEYIPSNITLYMAEQAGWNMGTPAAVFVEREAIPAGGLIVHKGAKVFATDGHAGKVDDFLVEKKTGRITHLILLEGHLWGKKDISVPVNQIDRYEDGNIFLTIDKSGVEALPVIEMKGKDS</sequence>
<dbReference type="Pfam" id="PF05239">
    <property type="entry name" value="PRC"/>
    <property type="match status" value="1"/>
</dbReference>
<reference evidence="2 3" key="1">
    <citation type="submission" date="2020-08" db="EMBL/GenBank/DDBJ databases">
        <title>Bridging the membrane lipid divide: bacteria of the FCB group superphylum have the potential to synthesize archaeal ether lipids.</title>
        <authorList>
            <person name="Villanueva L."/>
            <person name="Von Meijenfeldt F.A.B."/>
            <person name="Westbye A.B."/>
            <person name="Yadav S."/>
            <person name="Hopmans E.C."/>
            <person name="Dutilh B.E."/>
            <person name="Sinninghe Damste J.S."/>
        </authorList>
    </citation>
    <scope>NUCLEOTIDE SEQUENCE [LARGE SCALE GENOMIC DNA]</scope>
    <source>
        <strain evidence="2">NIOZ-UU27</strain>
    </source>
</reference>
<dbReference type="EMBL" id="JACNJD010000114">
    <property type="protein sequence ID" value="MBC8176232.1"/>
    <property type="molecule type" value="Genomic_DNA"/>
</dbReference>
<gene>
    <name evidence="2" type="ORF">H8E19_02420</name>
</gene>
<evidence type="ECO:0000313" key="2">
    <source>
        <dbReference type="EMBL" id="MBC8176232.1"/>
    </source>
</evidence>
<proteinExistence type="predicted"/>
<name>A0A8J6MWB4_9DELT</name>
<evidence type="ECO:0000313" key="3">
    <source>
        <dbReference type="Proteomes" id="UP000650524"/>
    </source>
</evidence>